<accession>A0ACB7YNR5</accession>
<gene>
    <name evidence="1" type="ORF">Vadar_021495</name>
</gene>
<name>A0ACB7YNR5_9ERIC</name>
<protein>
    <submittedName>
        <fullName evidence="1">Uncharacterized protein</fullName>
    </submittedName>
</protein>
<proteinExistence type="predicted"/>
<evidence type="ECO:0000313" key="1">
    <source>
        <dbReference type="EMBL" id="KAH7855125.1"/>
    </source>
</evidence>
<sequence>MFSENSSLLSFSSIENEASAESHQTEAVEEMPAPDRSGYLDMVTRLIGQMRSLRSDESGSRSGQCTSDKHYIVFFDAPSDEICDCCVLPISAPYYNCPECHLILHKSCAAVDTDAQALLFIVLFAAPSSILISSVPHYRQQSNTKLTSTSSAFRNKNLTH</sequence>
<dbReference type="EMBL" id="CM037161">
    <property type="protein sequence ID" value="KAH7855125.1"/>
    <property type="molecule type" value="Genomic_DNA"/>
</dbReference>
<evidence type="ECO:0000313" key="2">
    <source>
        <dbReference type="Proteomes" id="UP000828048"/>
    </source>
</evidence>
<dbReference type="Proteomes" id="UP000828048">
    <property type="component" value="Chromosome 11"/>
</dbReference>
<reference evidence="1 2" key="1">
    <citation type="journal article" date="2021" name="Hortic Res">
        <title>High-quality reference genome and annotation aids understanding of berry development for evergreen blueberry (Vaccinium darrowii).</title>
        <authorList>
            <person name="Yu J."/>
            <person name="Hulse-Kemp A.M."/>
            <person name="Babiker E."/>
            <person name="Staton M."/>
        </authorList>
    </citation>
    <scope>NUCLEOTIDE SEQUENCE [LARGE SCALE GENOMIC DNA]</scope>
    <source>
        <strain evidence="2">cv. NJ 8807/NJ 8810</strain>
        <tissue evidence="1">Young leaf</tissue>
    </source>
</reference>
<comment type="caution">
    <text evidence="1">The sequence shown here is derived from an EMBL/GenBank/DDBJ whole genome shotgun (WGS) entry which is preliminary data.</text>
</comment>
<keyword evidence="2" id="KW-1185">Reference proteome</keyword>
<organism evidence="1 2">
    <name type="scientific">Vaccinium darrowii</name>
    <dbReference type="NCBI Taxonomy" id="229202"/>
    <lineage>
        <taxon>Eukaryota</taxon>
        <taxon>Viridiplantae</taxon>
        <taxon>Streptophyta</taxon>
        <taxon>Embryophyta</taxon>
        <taxon>Tracheophyta</taxon>
        <taxon>Spermatophyta</taxon>
        <taxon>Magnoliopsida</taxon>
        <taxon>eudicotyledons</taxon>
        <taxon>Gunneridae</taxon>
        <taxon>Pentapetalae</taxon>
        <taxon>asterids</taxon>
        <taxon>Ericales</taxon>
        <taxon>Ericaceae</taxon>
        <taxon>Vaccinioideae</taxon>
        <taxon>Vaccinieae</taxon>
        <taxon>Vaccinium</taxon>
    </lineage>
</organism>